<dbReference type="Pfam" id="PF00512">
    <property type="entry name" value="HisKA"/>
    <property type="match status" value="1"/>
</dbReference>
<dbReference type="InterPro" id="IPR036097">
    <property type="entry name" value="HisK_dim/P_sf"/>
</dbReference>
<evidence type="ECO:0000259" key="11">
    <source>
        <dbReference type="PROSITE" id="PS50885"/>
    </source>
</evidence>
<comment type="catalytic activity">
    <reaction evidence="1">
        <text>ATP + protein L-histidine = ADP + protein N-phospho-L-histidine.</text>
        <dbReference type="EC" id="2.7.13.3"/>
    </reaction>
</comment>
<dbReference type="PROSITE" id="PS50109">
    <property type="entry name" value="HIS_KIN"/>
    <property type="match status" value="1"/>
</dbReference>
<feature type="transmembrane region" description="Helical" evidence="9">
    <location>
        <begin position="12"/>
        <end position="33"/>
    </location>
</feature>
<evidence type="ECO:0000259" key="10">
    <source>
        <dbReference type="PROSITE" id="PS50109"/>
    </source>
</evidence>
<feature type="domain" description="HAMP" evidence="11">
    <location>
        <begin position="94"/>
        <end position="146"/>
    </location>
</feature>
<accession>A0A3B0RU30</accession>
<dbReference type="GO" id="GO:0007234">
    <property type="term" value="P:osmosensory signaling via phosphorelay pathway"/>
    <property type="evidence" value="ECO:0007669"/>
    <property type="project" value="TreeGrafter"/>
</dbReference>
<keyword evidence="5" id="KW-0547">Nucleotide-binding</keyword>
<dbReference type="GO" id="GO:0016020">
    <property type="term" value="C:membrane"/>
    <property type="evidence" value="ECO:0007669"/>
    <property type="project" value="InterPro"/>
</dbReference>
<dbReference type="PRINTS" id="PR00344">
    <property type="entry name" value="BCTRLSENSOR"/>
</dbReference>
<dbReference type="SMART" id="SM00388">
    <property type="entry name" value="HisKA"/>
    <property type="match status" value="1"/>
</dbReference>
<dbReference type="InterPro" id="IPR004358">
    <property type="entry name" value="Sig_transdc_His_kin-like_C"/>
</dbReference>
<keyword evidence="7" id="KW-0067">ATP-binding</keyword>
<keyword evidence="3" id="KW-0597">Phosphoprotein</keyword>
<dbReference type="Pfam" id="PF00672">
    <property type="entry name" value="HAMP"/>
    <property type="match status" value="1"/>
</dbReference>
<keyword evidence="8" id="KW-0902">Two-component regulatory system</keyword>
<keyword evidence="4" id="KW-0808">Transferase</keyword>
<dbReference type="InterPro" id="IPR003594">
    <property type="entry name" value="HATPase_dom"/>
</dbReference>
<feature type="transmembrane region" description="Helical" evidence="9">
    <location>
        <begin position="73"/>
        <end position="93"/>
    </location>
</feature>
<dbReference type="Gene3D" id="3.30.565.10">
    <property type="entry name" value="Histidine kinase-like ATPase, C-terminal domain"/>
    <property type="match status" value="1"/>
</dbReference>
<dbReference type="Gene3D" id="1.10.287.130">
    <property type="match status" value="1"/>
</dbReference>
<dbReference type="EC" id="2.7.13.3" evidence="2"/>
<keyword evidence="6 12" id="KW-0418">Kinase</keyword>
<dbReference type="GO" id="GO:0000156">
    <property type="term" value="F:phosphorelay response regulator activity"/>
    <property type="evidence" value="ECO:0007669"/>
    <property type="project" value="TreeGrafter"/>
</dbReference>
<evidence type="ECO:0000256" key="4">
    <source>
        <dbReference type="ARBA" id="ARBA00022679"/>
    </source>
</evidence>
<dbReference type="Pfam" id="PF02518">
    <property type="entry name" value="HATPase_c"/>
    <property type="match status" value="1"/>
</dbReference>
<dbReference type="PROSITE" id="PS50885">
    <property type="entry name" value="HAMP"/>
    <property type="match status" value="1"/>
</dbReference>
<dbReference type="GO" id="GO:0030295">
    <property type="term" value="F:protein kinase activator activity"/>
    <property type="evidence" value="ECO:0007669"/>
    <property type="project" value="TreeGrafter"/>
</dbReference>
<keyword evidence="9" id="KW-0812">Transmembrane</keyword>
<dbReference type="CDD" id="cd00075">
    <property type="entry name" value="HATPase"/>
    <property type="match status" value="1"/>
</dbReference>
<evidence type="ECO:0000256" key="8">
    <source>
        <dbReference type="ARBA" id="ARBA00023012"/>
    </source>
</evidence>
<evidence type="ECO:0000256" key="1">
    <source>
        <dbReference type="ARBA" id="ARBA00000085"/>
    </source>
</evidence>
<keyword evidence="9" id="KW-0472">Membrane</keyword>
<dbReference type="InterPro" id="IPR050351">
    <property type="entry name" value="BphY/WalK/GraS-like"/>
</dbReference>
<dbReference type="InterPro" id="IPR005467">
    <property type="entry name" value="His_kinase_dom"/>
</dbReference>
<dbReference type="PANTHER" id="PTHR42878:SF7">
    <property type="entry name" value="SENSOR HISTIDINE KINASE GLRK"/>
    <property type="match status" value="1"/>
</dbReference>
<evidence type="ECO:0000313" key="12">
    <source>
        <dbReference type="EMBL" id="VAV91908.1"/>
    </source>
</evidence>
<dbReference type="AlphaFoldDB" id="A0A3B0RU30"/>
<evidence type="ECO:0000256" key="9">
    <source>
        <dbReference type="SAM" id="Phobius"/>
    </source>
</evidence>
<dbReference type="SMART" id="SM00304">
    <property type="entry name" value="HAMP"/>
    <property type="match status" value="1"/>
</dbReference>
<dbReference type="InterPro" id="IPR003660">
    <property type="entry name" value="HAMP_dom"/>
</dbReference>
<dbReference type="SUPFAM" id="SSF47384">
    <property type="entry name" value="Homodimeric domain of signal transducing histidine kinase"/>
    <property type="match status" value="1"/>
</dbReference>
<evidence type="ECO:0000256" key="7">
    <source>
        <dbReference type="ARBA" id="ARBA00022840"/>
    </source>
</evidence>
<protein>
    <recommendedName>
        <fullName evidence="2">histidine kinase</fullName>
        <ecNumber evidence="2">2.7.13.3</ecNumber>
    </recommendedName>
</protein>
<proteinExistence type="predicted"/>
<evidence type="ECO:0000256" key="2">
    <source>
        <dbReference type="ARBA" id="ARBA00012438"/>
    </source>
</evidence>
<feature type="domain" description="Histidine kinase" evidence="10">
    <location>
        <begin position="154"/>
        <end position="366"/>
    </location>
</feature>
<dbReference type="PANTHER" id="PTHR42878">
    <property type="entry name" value="TWO-COMPONENT HISTIDINE KINASE"/>
    <property type="match status" value="1"/>
</dbReference>
<dbReference type="EMBL" id="UOEI01000073">
    <property type="protein sequence ID" value="VAV91908.1"/>
    <property type="molecule type" value="Genomic_DNA"/>
</dbReference>
<name>A0A3B0RU30_9ZZZZ</name>
<gene>
    <name evidence="12" type="ORF">MNBD_ACTINO01-1901</name>
</gene>
<dbReference type="InterPro" id="IPR003661">
    <property type="entry name" value="HisK_dim/P_dom"/>
</dbReference>
<dbReference type="FunFam" id="3.30.565.10:FF:000006">
    <property type="entry name" value="Sensor histidine kinase WalK"/>
    <property type="match status" value="1"/>
</dbReference>
<reference evidence="12" key="1">
    <citation type="submission" date="2018-06" db="EMBL/GenBank/DDBJ databases">
        <authorList>
            <person name="Zhirakovskaya E."/>
        </authorList>
    </citation>
    <scope>NUCLEOTIDE SEQUENCE</scope>
</reference>
<dbReference type="SUPFAM" id="SSF158472">
    <property type="entry name" value="HAMP domain-like"/>
    <property type="match status" value="1"/>
</dbReference>
<keyword evidence="9" id="KW-1133">Transmembrane helix</keyword>
<dbReference type="GO" id="GO:0000155">
    <property type="term" value="F:phosphorelay sensor kinase activity"/>
    <property type="evidence" value="ECO:0007669"/>
    <property type="project" value="InterPro"/>
</dbReference>
<dbReference type="SUPFAM" id="SSF55874">
    <property type="entry name" value="ATPase domain of HSP90 chaperone/DNA topoisomerase II/histidine kinase"/>
    <property type="match status" value="1"/>
</dbReference>
<dbReference type="CDD" id="cd06225">
    <property type="entry name" value="HAMP"/>
    <property type="match status" value="1"/>
</dbReference>
<dbReference type="CDD" id="cd00082">
    <property type="entry name" value="HisKA"/>
    <property type="match status" value="1"/>
</dbReference>
<evidence type="ECO:0000256" key="6">
    <source>
        <dbReference type="ARBA" id="ARBA00022777"/>
    </source>
</evidence>
<evidence type="ECO:0000256" key="3">
    <source>
        <dbReference type="ARBA" id="ARBA00022553"/>
    </source>
</evidence>
<dbReference type="InterPro" id="IPR036890">
    <property type="entry name" value="HATPase_C_sf"/>
</dbReference>
<sequence>MRFLSTLRGRLIVSHLAAVFVGVVAIVLIAGPLTQRFFVDHVDGMMGDSMMGGTGDSVMIELQSSLLDSFRSALFIALLISAVTAVIASVYASRRIAQPIERMSDAARKLARGEYDERVPVPDEVELATLAQDINTLAASLASTEERRLQLINEVAHELRTPLATIEGYMEGLLDGVFEPTDEVFGATAREAARLKRLASDLSTLSRAEEGALELAADRIDLAQIAKDAAEALRPLFLEKDITLTIDDGDELIVLGDRDRLTQVFTNILGNAITYTGQGGSVGVHTERDGNRATVTVSDTGKGLTGDDLGRVFDRFHRVDPNLPGGTGVGLTVARNLVRRHGGDVVAFSQGPGTGSRFVVSVPLAA</sequence>
<evidence type="ECO:0000256" key="5">
    <source>
        <dbReference type="ARBA" id="ARBA00022741"/>
    </source>
</evidence>
<dbReference type="SMART" id="SM00387">
    <property type="entry name" value="HATPase_c"/>
    <property type="match status" value="1"/>
</dbReference>
<organism evidence="12">
    <name type="scientific">hydrothermal vent metagenome</name>
    <dbReference type="NCBI Taxonomy" id="652676"/>
    <lineage>
        <taxon>unclassified sequences</taxon>
        <taxon>metagenomes</taxon>
        <taxon>ecological metagenomes</taxon>
    </lineage>
</organism>
<dbReference type="Gene3D" id="6.10.340.10">
    <property type="match status" value="1"/>
</dbReference>